<dbReference type="InterPro" id="IPR022742">
    <property type="entry name" value="Hydrolase_4"/>
</dbReference>
<accession>A0ABP6W183</accession>
<dbReference type="InterPro" id="IPR051044">
    <property type="entry name" value="MAG_DAG_Lipase"/>
</dbReference>
<evidence type="ECO:0000313" key="4">
    <source>
        <dbReference type="Proteomes" id="UP001500795"/>
    </source>
</evidence>
<reference evidence="4" key="1">
    <citation type="journal article" date="2019" name="Int. J. Syst. Evol. Microbiol.">
        <title>The Global Catalogue of Microorganisms (GCM) 10K type strain sequencing project: providing services to taxonomists for standard genome sequencing and annotation.</title>
        <authorList>
            <consortium name="The Broad Institute Genomics Platform"/>
            <consortium name="The Broad Institute Genome Sequencing Center for Infectious Disease"/>
            <person name="Wu L."/>
            <person name="Ma J."/>
        </authorList>
    </citation>
    <scope>NUCLEOTIDE SEQUENCE [LARGE SCALE GENOMIC DNA]</scope>
    <source>
        <strain evidence="4">JCM 17110</strain>
    </source>
</reference>
<gene>
    <name evidence="3" type="ORF">GCM10022394_24630</name>
</gene>
<dbReference type="SUPFAM" id="SSF53474">
    <property type="entry name" value="alpha/beta-Hydrolases"/>
    <property type="match status" value="1"/>
</dbReference>
<evidence type="ECO:0000259" key="2">
    <source>
        <dbReference type="Pfam" id="PF12146"/>
    </source>
</evidence>
<comment type="caution">
    <text evidence="3">The sequence shown here is derived from an EMBL/GenBank/DDBJ whole genome shotgun (WGS) entry which is preliminary data.</text>
</comment>
<dbReference type="GO" id="GO:0016787">
    <property type="term" value="F:hydrolase activity"/>
    <property type="evidence" value="ECO:0007669"/>
    <property type="project" value="UniProtKB-KW"/>
</dbReference>
<name>A0ABP6W183_9GAMM</name>
<dbReference type="PANTHER" id="PTHR11614">
    <property type="entry name" value="PHOSPHOLIPASE-RELATED"/>
    <property type="match status" value="1"/>
</dbReference>
<dbReference type="Pfam" id="PF12146">
    <property type="entry name" value="Hydrolase_4"/>
    <property type="match status" value="1"/>
</dbReference>
<dbReference type="EMBL" id="BAABCX010000003">
    <property type="protein sequence ID" value="GAA3543701.1"/>
    <property type="molecule type" value="Genomic_DNA"/>
</dbReference>
<keyword evidence="4" id="KW-1185">Reference proteome</keyword>
<evidence type="ECO:0000256" key="1">
    <source>
        <dbReference type="SAM" id="SignalP"/>
    </source>
</evidence>
<keyword evidence="1" id="KW-0732">Signal</keyword>
<evidence type="ECO:0000313" key="3">
    <source>
        <dbReference type="EMBL" id="GAA3543701.1"/>
    </source>
</evidence>
<sequence length="346" mass="38367">MLGRLLLVGICLLMNHAIASSPRFTTEAELGELGLGGLQAFWQNTAEEGTFTSQDGLALHFAKLVSPAHDKAIILVNGRTESYLKYQELARDLYQNGYNLYLYDHRGQGLSPRLLDDPLMGHVDNFDDYVQDLEQFVQQQVLTTPHERLYLLAHSMGGTISALWLSDTQVRINAAALASPMMGIYLGPLPAWLAKGLVNVFQGGCRLLGKPACYVPGQGGGYEAPPFAENQLTHSEPRYELFRKLYRDQAGLQLGGPSLQWLAQSFTAGERAIARAHRIVAPLLVLQAGADVVVDNKAQDAFCKALKHCEGRGPRRIGRAAHELFFERDRYRRKALNKVLAFFDSN</sequence>
<feature type="domain" description="Serine aminopeptidase S33" evidence="2">
    <location>
        <begin position="69"/>
        <end position="329"/>
    </location>
</feature>
<organism evidence="3 4">
    <name type="scientific">Zobellella aerophila</name>
    <dbReference type="NCBI Taxonomy" id="870480"/>
    <lineage>
        <taxon>Bacteria</taxon>
        <taxon>Pseudomonadati</taxon>
        <taxon>Pseudomonadota</taxon>
        <taxon>Gammaproteobacteria</taxon>
        <taxon>Aeromonadales</taxon>
        <taxon>Aeromonadaceae</taxon>
        <taxon>Zobellella</taxon>
    </lineage>
</organism>
<protein>
    <submittedName>
        <fullName evidence="3">Alpha/beta fold hydrolase</fullName>
    </submittedName>
</protein>
<dbReference type="Proteomes" id="UP001500795">
    <property type="component" value="Unassembled WGS sequence"/>
</dbReference>
<keyword evidence="3" id="KW-0378">Hydrolase</keyword>
<feature type="signal peptide" evidence="1">
    <location>
        <begin position="1"/>
        <end position="19"/>
    </location>
</feature>
<dbReference type="Gene3D" id="3.40.50.1820">
    <property type="entry name" value="alpha/beta hydrolase"/>
    <property type="match status" value="1"/>
</dbReference>
<dbReference type="InterPro" id="IPR029058">
    <property type="entry name" value="AB_hydrolase_fold"/>
</dbReference>
<proteinExistence type="predicted"/>
<feature type="chain" id="PRO_5045669932" evidence="1">
    <location>
        <begin position="20"/>
        <end position="346"/>
    </location>
</feature>